<comment type="caution">
    <text evidence="6">The sequence shown here is derived from an EMBL/GenBank/DDBJ whole genome shotgun (WGS) entry which is preliminary data.</text>
</comment>
<dbReference type="InterPro" id="IPR013785">
    <property type="entry name" value="Aldolase_TIM"/>
</dbReference>
<reference evidence="6 7" key="1">
    <citation type="submission" date="2018-06" db="EMBL/GenBank/DDBJ databases">
        <title>Genomic Encyclopedia of Type Strains, Phase IV (KMG-IV): sequencing the most valuable type-strain genomes for metagenomic binning, comparative biology and taxonomic classification.</title>
        <authorList>
            <person name="Goeker M."/>
        </authorList>
    </citation>
    <scope>NUCLEOTIDE SEQUENCE [LARGE SCALE GENOMIC DNA]</scope>
    <source>
        <strain evidence="6 7">DSM 22112</strain>
    </source>
</reference>
<dbReference type="Pfam" id="PF03060">
    <property type="entry name" value="NMO"/>
    <property type="match status" value="1"/>
</dbReference>
<dbReference type="AlphaFoldDB" id="A0A366IDD8"/>
<dbReference type="Gene3D" id="3.20.20.70">
    <property type="entry name" value="Aldolase class I"/>
    <property type="match status" value="1"/>
</dbReference>
<proteinExistence type="predicted"/>
<dbReference type="Proteomes" id="UP000253490">
    <property type="component" value="Unassembled WGS sequence"/>
</dbReference>
<sequence length="357" mass="38721">MLLPSLKIGDLIAKVPVIQGGMGVGVSLSSLAAAVANEGGIGIISGVQNGFREADFRTNNLMANLRAMRKEIQRARELSPKGIIGINIMTAATQYKELVEEAVKEKIDIIIAGAGLPKDLPKYVKGTNTKAVPVVSSGKAAKIITKLWIRNYDYLPDAIVVEGPEAGGHLGFSSEEVKDPNRPKVMDLLKDVLKEIMPFETQYSKRIPVIVAGGVFSGKDIGDYINNGASGVQMSTRFVATEECDASIEFKEAYVNARDEDVMIVKSPVGMPGRAIRTPFSEKMENERMPIKTCYNCLTPCEPKAAPYCISDALINAVKGHIEKGLVFCGSNVSKIDEIITVKELFSRIKKEAEEVE</sequence>
<evidence type="ECO:0000313" key="6">
    <source>
        <dbReference type="EMBL" id="RBP69003.1"/>
    </source>
</evidence>
<evidence type="ECO:0000256" key="5">
    <source>
        <dbReference type="ARBA" id="ARBA00023002"/>
    </source>
</evidence>
<evidence type="ECO:0000256" key="1">
    <source>
        <dbReference type="ARBA" id="ARBA00003535"/>
    </source>
</evidence>
<dbReference type="GO" id="GO:0051213">
    <property type="term" value="F:dioxygenase activity"/>
    <property type="evidence" value="ECO:0007669"/>
    <property type="project" value="UniProtKB-KW"/>
</dbReference>
<dbReference type="InterPro" id="IPR004136">
    <property type="entry name" value="NMO"/>
</dbReference>
<gene>
    <name evidence="6" type="ORF">DES36_102146</name>
</gene>
<accession>A0A366IDD8</accession>
<keyword evidence="5" id="KW-0560">Oxidoreductase</keyword>
<keyword evidence="7" id="KW-1185">Reference proteome</keyword>
<dbReference type="RefSeq" id="WP_113919573.1">
    <property type="nucleotide sequence ID" value="NZ_QNRX01000002.1"/>
</dbReference>
<evidence type="ECO:0000256" key="4">
    <source>
        <dbReference type="ARBA" id="ARBA00022643"/>
    </source>
</evidence>
<dbReference type="OrthoDB" id="9778912at2"/>
<keyword evidence="4" id="KW-0288">FMN</keyword>
<dbReference type="EMBL" id="QNRX01000002">
    <property type="protein sequence ID" value="RBP69003.1"/>
    <property type="molecule type" value="Genomic_DNA"/>
</dbReference>
<dbReference type="GO" id="GO:0018580">
    <property type="term" value="F:nitronate monooxygenase activity"/>
    <property type="evidence" value="ECO:0007669"/>
    <property type="project" value="InterPro"/>
</dbReference>
<protein>
    <recommendedName>
        <fullName evidence="2">Probable nitronate monooxygenase</fullName>
    </recommendedName>
</protein>
<evidence type="ECO:0000256" key="2">
    <source>
        <dbReference type="ARBA" id="ARBA00013457"/>
    </source>
</evidence>
<name>A0A366IDD8_9FIRM</name>
<evidence type="ECO:0000313" key="7">
    <source>
        <dbReference type="Proteomes" id="UP000253490"/>
    </source>
</evidence>
<organism evidence="6 7">
    <name type="scientific">Alkalibaculum bacchi</name>
    <dbReference type="NCBI Taxonomy" id="645887"/>
    <lineage>
        <taxon>Bacteria</taxon>
        <taxon>Bacillati</taxon>
        <taxon>Bacillota</taxon>
        <taxon>Clostridia</taxon>
        <taxon>Eubacteriales</taxon>
        <taxon>Eubacteriaceae</taxon>
        <taxon>Alkalibaculum</taxon>
    </lineage>
</organism>
<dbReference type="SUPFAM" id="SSF51412">
    <property type="entry name" value="Inosine monophosphate dehydrogenase (IMPDH)"/>
    <property type="match status" value="1"/>
</dbReference>
<keyword evidence="3" id="KW-0285">Flavoprotein</keyword>
<dbReference type="PANTHER" id="PTHR32332">
    <property type="entry name" value="2-NITROPROPANE DIOXYGENASE"/>
    <property type="match status" value="1"/>
</dbReference>
<keyword evidence="6" id="KW-0223">Dioxygenase</keyword>
<comment type="function">
    <text evidence="1">Nitronate monooxygenase that uses molecular oxygen to catalyze the oxidative denitrification of alkyl nitronates. Acts on propionate 3-nitronate (P3N), the presumed physiological substrate. Probably functions in the detoxification of P3N, a metabolic poison produced by plants and fungi as a defense mechanism.</text>
</comment>
<evidence type="ECO:0000256" key="3">
    <source>
        <dbReference type="ARBA" id="ARBA00022630"/>
    </source>
</evidence>
<dbReference type="CDD" id="cd04730">
    <property type="entry name" value="NPD_like"/>
    <property type="match status" value="1"/>
</dbReference>
<dbReference type="PANTHER" id="PTHR32332:SF18">
    <property type="entry name" value="2-NITROPROPANE DIOXYGENASE"/>
    <property type="match status" value="1"/>
</dbReference>